<proteinExistence type="predicted"/>
<evidence type="ECO:0000256" key="1">
    <source>
        <dbReference type="SAM" id="MobiDB-lite"/>
    </source>
</evidence>
<dbReference type="AlphaFoldDB" id="X1Q4X0"/>
<dbReference type="EMBL" id="BARV01034712">
    <property type="protein sequence ID" value="GAI49796.1"/>
    <property type="molecule type" value="Genomic_DNA"/>
</dbReference>
<reference evidence="2" key="1">
    <citation type="journal article" date="2014" name="Front. Microbiol.">
        <title>High frequency of phylogenetically diverse reductive dehalogenase-homologous genes in deep subseafloor sedimentary metagenomes.</title>
        <authorList>
            <person name="Kawai M."/>
            <person name="Futagami T."/>
            <person name="Toyoda A."/>
            <person name="Takaki Y."/>
            <person name="Nishi S."/>
            <person name="Hori S."/>
            <person name="Arai W."/>
            <person name="Tsubouchi T."/>
            <person name="Morono Y."/>
            <person name="Uchiyama I."/>
            <person name="Ito T."/>
            <person name="Fujiyama A."/>
            <person name="Inagaki F."/>
            <person name="Takami H."/>
        </authorList>
    </citation>
    <scope>NUCLEOTIDE SEQUENCE</scope>
    <source>
        <strain evidence="2">Expedition CK06-06</strain>
    </source>
</reference>
<feature type="compositionally biased region" description="Basic and acidic residues" evidence="1">
    <location>
        <begin position="12"/>
        <end position="24"/>
    </location>
</feature>
<sequence>MKAEKSQIPGPERSKELSKLPADNKARDTLWAQLRRLKAQVASLELAASTARRDINRIDRKQYREEDKGPPSIIPGIEQDLPQLHPALFG</sequence>
<feature type="region of interest" description="Disordered" evidence="1">
    <location>
        <begin position="1"/>
        <end position="24"/>
    </location>
</feature>
<gene>
    <name evidence="2" type="ORF">S06H3_54290</name>
</gene>
<name>X1Q4X0_9ZZZZ</name>
<evidence type="ECO:0000313" key="2">
    <source>
        <dbReference type="EMBL" id="GAI49796.1"/>
    </source>
</evidence>
<comment type="caution">
    <text evidence="2">The sequence shown here is derived from an EMBL/GenBank/DDBJ whole genome shotgun (WGS) entry which is preliminary data.</text>
</comment>
<protein>
    <submittedName>
        <fullName evidence="2">Uncharacterized protein</fullName>
    </submittedName>
</protein>
<organism evidence="2">
    <name type="scientific">marine sediment metagenome</name>
    <dbReference type="NCBI Taxonomy" id="412755"/>
    <lineage>
        <taxon>unclassified sequences</taxon>
        <taxon>metagenomes</taxon>
        <taxon>ecological metagenomes</taxon>
    </lineage>
</organism>
<accession>X1Q4X0</accession>